<evidence type="ECO:0000313" key="3">
    <source>
        <dbReference type="EMBL" id="MBB6548774.1"/>
    </source>
</evidence>
<feature type="transmembrane region" description="Helical" evidence="2">
    <location>
        <begin position="64"/>
        <end position="82"/>
    </location>
</feature>
<keyword evidence="2" id="KW-1133">Transmembrane helix</keyword>
<evidence type="ECO:0000256" key="2">
    <source>
        <dbReference type="SAM" id="Phobius"/>
    </source>
</evidence>
<name>A0A7X0TZ02_9ACTN</name>
<proteinExistence type="predicted"/>
<reference evidence="3 4" key="1">
    <citation type="submission" date="2020-08" db="EMBL/GenBank/DDBJ databases">
        <title>Sequencing the genomes of 1000 actinobacteria strains.</title>
        <authorList>
            <person name="Klenk H.-P."/>
        </authorList>
    </citation>
    <scope>NUCLEOTIDE SEQUENCE [LARGE SCALE GENOMIC DNA]</scope>
    <source>
        <strain evidence="3 4">DSM 43768</strain>
    </source>
</reference>
<keyword evidence="2" id="KW-0472">Membrane</keyword>
<evidence type="ECO:0000256" key="1">
    <source>
        <dbReference type="SAM" id="MobiDB-lite"/>
    </source>
</evidence>
<dbReference type="RefSeq" id="WP_185103211.1">
    <property type="nucleotide sequence ID" value="NZ_BAAAXY010000137.1"/>
</dbReference>
<protein>
    <submittedName>
        <fullName evidence="3">Uncharacterized protein</fullName>
    </submittedName>
</protein>
<feature type="region of interest" description="Disordered" evidence="1">
    <location>
        <begin position="110"/>
        <end position="139"/>
    </location>
</feature>
<dbReference type="Proteomes" id="UP000565579">
    <property type="component" value="Unassembled WGS sequence"/>
</dbReference>
<dbReference type="EMBL" id="JACHMI010000001">
    <property type="protein sequence ID" value="MBB6548774.1"/>
    <property type="molecule type" value="Genomic_DNA"/>
</dbReference>
<comment type="caution">
    <text evidence="3">The sequence shown here is derived from an EMBL/GenBank/DDBJ whole genome shotgun (WGS) entry which is preliminary data.</text>
</comment>
<keyword evidence="4" id="KW-1185">Reference proteome</keyword>
<keyword evidence="2" id="KW-0812">Transmembrane</keyword>
<accession>A0A7X0TZ02</accession>
<dbReference type="AlphaFoldDB" id="A0A7X0TZ02"/>
<gene>
    <name evidence="3" type="ORF">HD593_003569</name>
</gene>
<sequence length="139" mass="13789">MKIFGREPALVLGLLSAGLQLVTALFLPLTTEQVAAINSIAAAGLGVWTAFATRNLDGGKSIKAAALGFTQAGITLGLVFGVSLTDQQTASIMAFVALLGAVFVRQQSTPTATSTAGTPSTVSTTGTAAAAGEAVPPSP</sequence>
<organism evidence="3 4">
    <name type="scientific">Nonomuraea rubra</name>
    <dbReference type="NCBI Taxonomy" id="46180"/>
    <lineage>
        <taxon>Bacteria</taxon>
        <taxon>Bacillati</taxon>
        <taxon>Actinomycetota</taxon>
        <taxon>Actinomycetes</taxon>
        <taxon>Streptosporangiales</taxon>
        <taxon>Streptosporangiaceae</taxon>
        <taxon>Nonomuraea</taxon>
    </lineage>
</organism>
<evidence type="ECO:0000313" key="4">
    <source>
        <dbReference type="Proteomes" id="UP000565579"/>
    </source>
</evidence>
<feature type="transmembrane region" description="Helical" evidence="2">
    <location>
        <begin position="34"/>
        <end position="52"/>
    </location>
</feature>